<evidence type="ECO:0000313" key="2">
    <source>
        <dbReference type="EMBL" id="MBF6357235.1"/>
    </source>
</evidence>
<feature type="domain" description="Regulator of ribonuclease activity B" evidence="1">
    <location>
        <begin position="47"/>
        <end position="130"/>
    </location>
</feature>
<dbReference type="Proteomes" id="UP000707731">
    <property type="component" value="Unassembled WGS sequence"/>
</dbReference>
<proteinExistence type="predicted"/>
<dbReference type="Pfam" id="PF06877">
    <property type="entry name" value="RraB"/>
    <property type="match status" value="1"/>
</dbReference>
<dbReference type="InterPro" id="IPR036701">
    <property type="entry name" value="RraB-like_sf"/>
</dbReference>
<dbReference type="InterPro" id="IPR009671">
    <property type="entry name" value="RraB_dom"/>
</dbReference>
<accession>A0ABS0DFI9</accession>
<organism evidence="2 3">
    <name type="scientific">Nocardia higoensis</name>
    <dbReference type="NCBI Taxonomy" id="228599"/>
    <lineage>
        <taxon>Bacteria</taxon>
        <taxon>Bacillati</taxon>
        <taxon>Actinomycetota</taxon>
        <taxon>Actinomycetes</taxon>
        <taxon>Mycobacteriales</taxon>
        <taxon>Nocardiaceae</taxon>
        <taxon>Nocardia</taxon>
    </lineage>
</organism>
<sequence>MGRIWRRLGGRGAEVELDPRAADLTVVAESFDDAEACSTALDRAARFDATRPALLRHHLRVPDRQVERVCEIAAQDGYAPAPGSPAPDGEWMRVVLCRTQVVDALHCAQERSRMAGLAQRHDGHADGWDVMQPPARG</sequence>
<name>A0ABS0DFI9_9NOCA</name>
<keyword evidence="3" id="KW-1185">Reference proteome</keyword>
<evidence type="ECO:0000259" key="1">
    <source>
        <dbReference type="Pfam" id="PF06877"/>
    </source>
</evidence>
<protein>
    <recommendedName>
        <fullName evidence="1">Regulator of ribonuclease activity B domain-containing protein</fullName>
    </recommendedName>
</protein>
<comment type="caution">
    <text evidence="2">The sequence shown here is derived from an EMBL/GenBank/DDBJ whole genome shotgun (WGS) entry which is preliminary data.</text>
</comment>
<reference evidence="2 3" key="1">
    <citation type="submission" date="2020-10" db="EMBL/GenBank/DDBJ databases">
        <title>Identification of Nocardia species via Next-generation sequencing and recognition of intraspecies genetic diversity.</title>
        <authorList>
            <person name="Li P."/>
            <person name="Li P."/>
            <person name="Lu B."/>
        </authorList>
    </citation>
    <scope>NUCLEOTIDE SEQUENCE [LARGE SCALE GENOMIC DNA]</scope>
    <source>
        <strain evidence="2 3">BJ06-0143</strain>
    </source>
</reference>
<evidence type="ECO:0000313" key="3">
    <source>
        <dbReference type="Proteomes" id="UP000707731"/>
    </source>
</evidence>
<gene>
    <name evidence="2" type="ORF">IU449_22265</name>
</gene>
<dbReference type="SUPFAM" id="SSF89946">
    <property type="entry name" value="Hypothetical protein VC0424"/>
    <property type="match status" value="1"/>
</dbReference>
<dbReference type="EMBL" id="JADLQN010000004">
    <property type="protein sequence ID" value="MBF6357235.1"/>
    <property type="molecule type" value="Genomic_DNA"/>
</dbReference>